<evidence type="ECO:0000256" key="1">
    <source>
        <dbReference type="SAM" id="MobiDB-lite"/>
    </source>
</evidence>
<dbReference type="Proteomes" id="UP000287830">
    <property type="component" value="Unassembled WGS sequence"/>
</dbReference>
<accession>A0A7U9KUH4</accession>
<dbReference type="RefSeq" id="WP_125045493.1">
    <property type="nucleotide sequence ID" value="NZ_BHZC01000001.1"/>
</dbReference>
<proteinExistence type="predicted"/>
<protein>
    <submittedName>
        <fullName evidence="2">Uncharacterized protein</fullName>
    </submittedName>
</protein>
<dbReference type="AlphaFoldDB" id="A0A7U9KUH4"/>
<dbReference type="OrthoDB" id="4260408at2"/>
<feature type="compositionally biased region" description="Polar residues" evidence="1">
    <location>
        <begin position="11"/>
        <end position="20"/>
    </location>
</feature>
<dbReference type="EMBL" id="BHZC01000001">
    <property type="protein sequence ID" value="GCD35609.1"/>
    <property type="molecule type" value="Genomic_DNA"/>
</dbReference>
<organism evidence="2 3">
    <name type="scientific">Streptomyces chrestomyceticus JCM 4735</name>
    <dbReference type="NCBI Taxonomy" id="1306181"/>
    <lineage>
        <taxon>Bacteria</taxon>
        <taxon>Bacillati</taxon>
        <taxon>Actinomycetota</taxon>
        <taxon>Actinomycetes</taxon>
        <taxon>Kitasatosporales</taxon>
        <taxon>Streptomycetaceae</taxon>
        <taxon>Streptomyces</taxon>
    </lineage>
</organism>
<reference evidence="2 3" key="1">
    <citation type="submission" date="2018-11" db="EMBL/GenBank/DDBJ databases">
        <title>Whole genome sequence of Streptomyces chrestomyceticus NBRC 13444(T).</title>
        <authorList>
            <person name="Komaki H."/>
            <person name="Tamura T."/>
        </authorList>
    </citation>
    <scope>NUCLEOTIDE SEQUENCE [LARGE SCALE GENOMIC DNA]</scope>
    <source>
        <strain evidence="2 3">NBRC 13444</strain>
    </source>
</reference>
<feature type="region of interest" description="Disordered" evidence="1">
    <location>
        <begin position="1"/>
        <end position="20"/>
    </location>
</feature>
<gene>
    <name evidence="2" type="ORF">OEIGOIKO_03355</name>
</gene>
<comment type="caution">
    <text evidence="2">The sequence shown here is derived from an EMBL/GenBank/DDBJ whole genome shotgun (WGS) entry which is preliminary data.</text>
</comment>
<evidence type="ECO:0000313" key="3">
    <source>
        <dbReference type="Proteomes" id="UP000287830"/>
    </source>
</evidence>
<sequence length="91" mass="9465">MRTGDALAHHSLTTGQRTNVTASPGGILHLSATLADGAIQHFTRNPPGGPEDWRAGLQEGQHGACAFNEPVSATWGRGLDLIASRHTGGTK</sequence>
<dbReference type="GeneID" id="95622272"/>
<evidence type="ECO:0000313" key="2">
    <source>
        <dbReference type="EMBL" id="GCD35609.1"/>
    </source>
</evidence>
<name>A0A7U9KUH4_9ACTN</name>